<organism evidence="14">
    <name type="scientific">marine metagenome</name>
    <dbReference type="NCBI Taxonomy" id="408172"/>
    <lineage>
        <taxon>unclassified sequences</taxon>
        <taxon>metagenomes</taxon>
        <taxon>ecological metagenomes</taxon>
    </lineage>
</organism>
<comment type="pathway">
    <text evidence="8">Amino-acid biosynthesis; L-lysine biosynthesis via DAP pathway; (S)-tetrahydrodipicolinate from L-aspartate: step 4/4.</text>
</comment>
<evidence type="ECO:0000259" key="12">
    <source>
        <dbReference type="Pfam" id="PF01113"/>
    </source>
</evidence>
<dbReference type="EC" id="1.17.1.8" evidence="9"/>
<dbReference type="InterPro" id="IPR036291">
    <property type="entry name" value="NAD(P)-bd_dom_sf"/>
</dbReference>
<reference evidence="14" key="1">
    <citation type="submission" date="2018-05" db="EMBL/GenBank/DDBJ databases">
        <authorList>
            <person name="Lanie J.A."/>
            <person name="Ng W.-L."/>
            <person name="Kazmierczak K.M."/>
            <person name="Andrzejewski T.M."/>
            <person name="Davidsen T.M."/>
            <person name="Wayne K.J."/>
            <person name="Tettelin H."/>
            <person name="Glass J.I."/>
            <person name="Rusch D."/>
            <person name="Podicherti R."/>
            <person name="Tsui H.-C.T."/>
            <person name="Winkler M.E."/>
        </authorList>
    </citation>
    <scope>NUCLEOTIDE SEQUENCE</scope>
</reference>
<evidence type="ECO:0000256" key="11">
    <source>
        <dbReference type="ARBA" id="ARBA00049396"/>
    </source>
</evidence>
<dbReference type="SUPFAM" id="SSF55347">
    <property type="entry name" value="Glyceraldehyde-3-phosphate dehydrogenase-like, C-terminal domain"/>
    <property type="match status" value="1"/>
</dbReference>
<evidence type="ECO:0000256" key="2">
    <source>
        <dbReference type="ARBA" id="ARBA00022605"/>
    </source>
</evidence>
<dbReference type="InterPro" id="IPR023940">
    <property type="entry name" value="DHDPR_bac"/>
</dbReference>
<dbReference type="SUPFAM" id="SSF51735">
    <property type="entry name" value="NAD(P)-binding Rossmann-fold domains"/>
    <property type="match status" value="1"/>
</dbReference>
<sequence>IGTTGFNEEQHKTIKAASKQIPLVLTPNTSLGITTLKNMIYSALNLGFYNNSTKVKIVEKHHKDKKDLPSGTSKDIVKFIKNQTSKDESIPIESIREEDISGEHSVSFINKNEKLTISHKALDRSIYSDGALLAAIWLDSKRDLPDLYQMSDIYLPFEED</sequence>
<keyword evidence="7" id="KW-0457">Lysine biosynthesis</keyword>
<keyword evidence="2" id="KW-0028">Amino-acid biosynthesis</keyword>
<feature type="domain" description="Dihydrodipicolinate reductase N-terminal" evidence="12">
    <location>
        <begin position="1"/>
        <end position="28"/>
    </location>
</feature>
<evidence type="ECO:0000256" key="9">
    <source>
        <dbReference type="ARBA" id="ARBA00038983"/>
    </source>
</evidence>
<keyword evidence="5" id="KW-0560">Oxidoreductase</keyword>
<dbReference type="InterPro" id="IPR022663">
    <property type="entry name" value="DapB_C"/>
</dbReference>
<dbReference type="Pfam" id="PF05173">
    <property type="entry name" value="DapB_C"/>
    <property type="match status" value="1"/>
</dbReference>
<dbReference type="Gene3D" id="3.40.50.720">
    <property type="entry name" value="NAD(P)-binding Rossmann-like Domain"/>
    <property type="match status" value="1"/>
</dbReference>
<dbReference type="AlphaFoldDB" id="A0A382WSX7"/>
<name>A0A382WSX7_9ZZZZ</name>
<dbReference type="GO" id="GO:0008839">
    <property type="term" value="F:4-hydroxy-tetrahydrodipicolinate reductase"/>
    <property type="evidence" value="ECO:0007669"/>
    <property type="project" value="UniProtKB-EC"/>
</dbReference>
<accession>A0A382WSX7</accession>
<evidence type="ECO:0000256" key="1">
    <source>
        <dbReference type="ARBA" id="ARBA00006642"/>
    </source>
</evidence>
<dbReference type="EMBL" id="UINC01162140">
    <property type="protein sequence ID" value="SVD61729.1"/>
    <property type="molecule type" value="Genomic_DNA"/>
</dbReference>
<evidence type="ECO:0000256" key="8">
    <source>
        <dbReference type="ARBA" id="ARBA00037922"/>
    </source>
</evidence>
<evidence type="ECO:0000256" key="6">
    <source>
        <dbReference type="ARBA" id="ARBA00023027"/>
    </source>
</evidence>
<dbReference type="InterPro" id="IPR000846">
    <property type="entry name" value="DapB_N"/>
</dbReference>
<feature type="domain" description="Dihydrodipicolinate reductase C-terminal" evidence="13">
    <location>
        <begin position="51"/>
        <end position="153"/>
    </location>
</feature>
<dbReference type="Gene3D" id="3.30.360.10">
    <property type="entry name" value="Dihydrodipicolinate Reductase, domain 2"/>
    <property type="match status" value="1"/>
</dbReference>
<dbReference type="PANTHER" id="PTHR20836">
    <property type="entry name" value="DIHYDRODIPICOLINATE REDUCTASE"/>
    <property type="match status" value="1"/>
</dbReference>
<protein>
    <recommendedName>
        <fullName evidence="9">4-hydroxy-tetrahydrodipicolinate reductase</fullName>
        <ecNumber evidence="9">1.17.1.8</ecNumber>
    </recommendedName>
</protein>
<dbReference type="Pfam" id="PF01113">
    <property type="entry name" value="DapB_N"/>
    <property type="match status" value="1"/>
</dbReference>
<dbReference type="GO" id="GO:0005829">
    <property type="term" value="C:cytosol"/>
    <property type="evidence" value="ECO:0007669"/>
    <property type="project" value="TreeGrafter"/>
</dbReference>
<keyword evidence="4" id="KW-0220">Diaminopimelate biosynthesis</keyword>
<evidence type="ECO:0000256" key="4">
    <source>
        <dbReference type="ARBA" id="ARBA00022915"/>
    </source>
</evidence>
<comment type="catalytic activity">
    <reaction evidence="10">
        <text>(S)-2,3,4,5-tetrahydrodipicolinate + NADP(+) + H2O = (2S,4S)-4-hydroxy-2,3,4,5-tetrahydrodipicolinate + NADPH + H(+)</text>
        <dbReference type="Rhea" id="RHEA:35331"/>
        <dbReference type="ChEBI" id="CHEBI:15377"/>
        <dbReference type="ChEBI" id="CHEBI:15378"/>
        <dbReference type="ChEBI" id="CHEBI:16845"/>
        <dbReference type="ChEBI" id="CHEBI:57783"/>
        <dbReference type="ChEBI" id="CHEBI:58349"/>
        <dbReference type="ChEBI" id="CHEBI:67139"/>
        <dbReference type="EC" id="1.17.1.8"/>
    </reaction>
</comment>
<keyword evidence="6" id="KW-0520">NAD</keyword>
<proteinExistence type="inferred from homology"/>
<dbReference type="PANTHER" id="PTHR20836:SF0">
    <property type="entry name" value="4-HYDROXY-TETRAHYDRODIPICOLINATE REDUCTASE 1, CHLOROPLASTIC-RELATED"/>
    <property type="match status" value="1"/>
</dbReference>
<evidence type="ECO:0000256" key="3">
    <source>
        <dbReference type="ARBA" id="ARBA00022857"/>
    </source>
</evidence>
<dbReference type="GO" id="GO:0009089">
    <property type="term" value="P:lysine biosynthetic process via diaminopimelate"/>
    <property type="evidence" value="ECO:0007669"/>
    <property type="project" value="InterPro"/>
</dbReference>
<evidence type="ECO:0000259" key="13">
    <source>
        <dbReference type="Pfam" id="PF05173"/>
    </source>
</evidence>
<keyword evidence="3" id="KW-0521">NADP</keyword>
<evidence type="ECO:0000313" key="14">
    <source>
        <dbReference type="EMBL" id="SVD61729.1"/>
    </source>
</evidence>
<evidence type="ECO:0000256" key="10">
    <source>
        <dbReference type="ARBA" id="ARBA00049080"/>
    </source>
</evidence>
<evidence type="ECO:0000256" key="7">
    <source>
        <dbReference type="ARBA" id="ARBA00023154"/>
    </source>
</evidence>
<comment type="catalytic activity">
    <reaction evidence="11">
        <text>(S)-2,3,4,5-tetrahydrodipicolinate + NAD(+) + H2O = (2S,4S)-4-hydroxy-2,3,4,5-tetrahydrodipicolinate + NADH + H(+)</text>
        <dbReference type="Rhea" id="RHEA:35323"/>
        <dbReference type="ChEBI" id="CHEBI:15377"/>
        <dbReference type="ChEBI" id="CHEBI:15378"/>
        <dbReference type="ChEBI" id="CHEBI:16845"/>
        <dbReference type="ChEBI" id="CHEBI:57540"/>
        <dbReference type="ChEBI" id="CHEBI:57945"/>
        <dbReference type="ChEBI" id="CHEBI:67139"/>
        <dbReference type="EC" id="1.17.1.8"/>
    </reaction>
</comment>
<gene>
    <name evidence="14" type="ORF">METZ01_LOCUS414583</name>
</gene>
<dbReference type="GO" id="GO:0019877">
    <property type="term" value="P:diaminopimelate biosynthetic process"/>
    <property type="evidence" value="ECO:0007669"/>
    <property type="project" value="UniProtKB-KW"/>
</dbReference>
<evidence type="ECO:0000256" key="5">
    <source>
        <dbReference type="ARBA" id="ARBA00023002"/>
    </source>
</evidence>
<feature type="non-terminal residue" evidence="14">
    <location>
        <position position="1"/>
    </location>
</feature>
<comment type="similarity">
    <text evidence="1">Belongs to the DapB family.</text>
</comment>